<proteinExistence type="predicted"/>
<dbReference type="Gene3D" id="3.20.20.150">
    <property type="entry name" value="Divalent-metal-dependent TIM barrel enzymes"/>
    <property type="match status" value="1"/>
</dbReference>
<dbReference type="PANTHER" id="PTHR43489">
    <property type="entry name" value="ISOMERASE"/>
    <property type="match status" value="1"/>
</dbReference>
<protein>
    <submittedName>
        <fullName evidence="3">Sugar phosphate isomerase/epimerase</fullName>
    </submittedName>
</protein>
<gene>
    <name evidence="3" type="ORF">H8Z76_08465</name>
</gene>
<feature type="domain" description="Xylose isomerase-like TIM barrel" evidence="2">
    <location>
        <begin position="22"/>
        <end position="248"/>
    </location>
</feature>
<evidence type="ECO:0000313" key="3">
    <source>
        <dbReference type="EMBL" id="MBC5754060.1"/>
    </source>
</evidence>
<sequence>MKLSVCNIAWTAEHDAKMYGKMKELGMEGIEIAPTRIFPDAPYEHLSGARLFAEQLKKEYGLSVASMQSIWYQRTEKLFGSEAERETLLSYTKQAIDFAEAAGCPNLVFGSPKNRVTQGADCHETAVRFFGELGQYAAEHHTCLSLEANPAIYGTDFINRTTEAFALVKEVDSKGFAVNIDFGTILANEEDLSFLTEENLPYINHIHISEPYLAPVQRRSLHEEFAKRLGALGYDRYVSAEMKTAEQTEDVFAVLSYMKEVFA</sequence>
<name>A0ABR7IAY6_9FIRM</name>
<keyword evidence="1 3" id="KW-0413">Isomerase</keyword>
<organism evidence="3 4">
    <name type="scientific">Roseburia yibonii</name>
    <dbReference type="NCBI Taxonomy" id="2763063"/>
    <lineage>
        <taxon>Bacteria</taxon>
        <taxon>Bacillati</taxon>
        <taxon>Bacillota</taxon>
        <taxon>Clostridia</taxon>
        <taxon>Lachnospirales</taxon>
        <taxon>Lachnospiraceae</taxon>
        <taxon>Roseburia</taxon>
    </lineage>
</organism>
<dbReference type="EMBL" id="JACOQH010000005">
    <property type="protein sequence ID" value="MBC5754060.1"/>
    <property type="molecule type" value="Genomic_DNA"/>
</dbReference>
<dbReference type="InterPro" id="IPR050417">
    <property type="entry name" value="Sugar_Epim/Isomerase"/>
</dbReference>
<dbReference type="Proteomes" id="UP000621540">
    <property type="component" value="Unassembled WGS sequence"/>
</dbReference>
<dbReference type="InterPro" id="IPR013022">
    <property type="entry name" value="Xyl_isomerase-like_TIM-brl"/>
</dbReference>
<evidence type="ECO:0000313" key="4">
    <source>
        <dbReference type="Proteomes" id="UP000621540"/>
    </source>
</evidence>
<dbReference type="RefSeq" id="WP_022515135.1">
    <property type="nucleotide sequence ID" value="NZ_JACOQH010000005.1"/>
</dbReference>
<evidence type="ECO:0000259" key="2">
    <source>
        <dbReference type="Pfam" id="PF01261"/>
    </source>
</evidence>
<dbReference type="SUPFAM" id="SSF51658">
    <property type="entry name" value="Xylose isomerase-like"/>
    <property type="match status" value="1"/>
</dbReference>
<evidence type="ECO:0000256" key="1">
    <source>
        <dbReference type="ARBA" id="ARBA00023235"/>
    </source>
</evidence>
<keyword evidence="4" id="KW-1185">Reference proteome</keyword>
<accession>A0ABR7IAY6</accession>
<dbReference type="PANTHER" id="PTHR43489:SF1">
    <property type="entry name" value="L-RIBULOSE-5-PHOSPHATE 3-EPIMERASE SGBU-RELATED"/>
    <property type="match status" value="1"/>
</dbReference>
<dbReference type="GO" id="GO:0016853">
    <property type="term" value="F:isomerase activity"/>
    <property type="evidence" value="ECO:0007669"/>
    <property type="project" value="UniProtKB-KW"/>
</dbReference>
<dbReference type="InterPro" id="IPR036237">
    <property type="entry name" value="Xyl_isomerase-like_sf"/>
</dbReference>
<reference evidence="3 4" key="1">
    <citation type="submission" date="2020-08" db="EMBL/GenBank/DDBJ databases">
        <title>Genome public.</title>
        <authorList>
            <person name="Liu C."/>
            <person name="Sun Q."/>
        </authorList>
    </citation>
    <scope>NUCLEOTIDE SEQUENCE [LARGE SCALE GENOMIC DNA]</scope>
    <source>
        <strain evidence="3 4">BX0805</strain>
    </source>
</reference>
<comment type="caution">
    <text evidence="3">The sequence shown here is derived from an EMBL/GenBank/DDBJ whole genome shotgun (WGS) entry which is preliminary data.</text>
</comment>
<dbReference type="Pfam" id="PF01261">
    <property type="entry name" value="AP_endonuc_2"/>
    <property type="match status" value="1"/>
</dbReference>